<dbReference type="Proteomes" id="UP000238908">
    <property type="component" value="Unassembled WGS sequence"/>
</dbReference>
<dbReference type="PANTHER" id="PTHR44943:SF8">
    <property type="entry name" value="TPR REPEAT-CONTAINING PROTEIN MJ0263"/>
    <property type="match status" value="1"/>
</dbReference>
<dbReference type="GO" id="GO:0008757">
    <property type="term" value="F:S-adenosylmethionine-dependent methyltransferase activity"/>
    <property type="evidence" value="ECO:0007669"/>
    <property type="project" value="InterPro"/>
</dbReference>
<dbReference type="InterPro" id="IPR051685">
    <property type="entry name" value="Ycf3/AcsC/BcsC/TPR_MFPF"/>
</dbReference>
<keyword evidence="1" id="KW-0677">Repeat</keyword>
<keyword evidence="2 3" id="KW-0802">TPR repeat</keyword>
<dbReference type="SUPFAM" id="SSF48452">
    <property type="entry name" value="TPR-like"/>
    <property type="match status" value="1"/>
</dbReference>
<dbReference type="RefSeq" id="WP_104616423.1">
    <property type="nucleotide sequence ID" value="NZ_CP167817.1"/>
</dbReference>
<comment type="caution">
    <text evidence="5">The sequence shown here is derived from an EMBL/GenBank/DDBJ whole genome shotgun (WGS) entry which is preliminary data.</text>
</comment>
<evidence type="ECO:0000313" key="5">
    <source>
        <dbReference type="EMBL" id="PPU55001.1"/>
    </source>
</evidence>
<gene>
    <name evidence="5" type="ORF">XdyCFBP7245_15240</name>
</gene>
<dbReference type="Gene3D" id="3.40.50.150">
    <property type="entry name" value="Vaccinia Virus protein VP39"/>
    <property type="match status" value="1"/>
</dbReference>
<accession>A0A2S7C0A6</accession>
<dbReference type="Pfam" id="PF13414">
    <property type="entry name" value="TPR_11"/>
    <property type="match status" value="1"/>
</dbReference>
<feature type="repeat" description="TPR" evidence="3">
    <location>
        <begin position="49"/>
        <end position="82"/>
    </location>
</feature>
<dbReference type="InterPro" id="IPR011990">
    <property type="entry name" value="TPR-like_helical_dom_sf"/>
</dbReference>
<evidence type="ECO:0000256" key="3">
    <source>
        <dbReference type="PROSITE-ProRule" id="PRU00339"/>
    </source>
</evidence>
<dbReference type="InterPro" id="IPR013216">
    <property type="entry name" value="Methyltransf_11"/>
</dbReference>
<keyword evidence="5" id="KW-0489">Methyltransferase</keyword>
<dbReference type="SMART" id="SM00028">
    <property type="entry name" value="TPR"/>
    <property type="match status" value="6"/>
</dbReference>
<dbReference type="Pfam" id="PF08241">
    <property type="entry name" value="Methyltransf_11"/>
    <property type="match status" value="1"/>
</dbReference>
<feature type="domain" description="Methyltransferase type 11" evidence="4">
    <location>
        <begin position="291"/>
        <end position="381"/>
    </location>
</feature>
<dbReference type="AlphaFoldDB" id="A0A2S7C0A6"/>
<evidence type="ECO:0000313" key="6">
    <source>
        <dbReference type="Proteomes" id="UP000238908"/>
    </source>
</evidence>
<dbReference type="GO" id="GO:0032259">
    <property type="term" value="P:methylation"/>
    <property type="evidence" value="ECO:0007669"/>
    <property type="project" value="UniProtKB-KW"/>
</dbReference>
<sequence length="450" mass="47957">MQPARHAIAEMHADLDAVLQTAMQAHRSGKLDQAARAYVQLLEAQPGHAQALHYQGVLLHQQGNSAAAVEAISQALQLAPAQPDACNNLGNVHRECGRLSEAEQCYRRALALEPAHADALANLAAVLEAQRRLEEAFLTYAALLHLYPESAHAHYLLGVFLRNNAQAAEHLQQSVECLQQACSLAPEHLHAREALGTGLYLLGEHTQAQAVYRAWLARDPGNAVAAHMLAACGGAAPPPRAGDTYVRALFDGFADSFDEQLLHNLDYRAPQRLTEALAACLPAPQAALTMLDAGCGTGLCAPLLRPYAQQLVGVDLSPGMVAKARQRGGYDVLEVAELTAYLQSRHAHWDVIASADTLVYFGALQPVLGAAAAALRPGGVLGFTVEALESDADAVELDASGRYRHSHAHVLAALHSAGLQPIAIALDVLRSERGQPVHGWVVTARTAAQR</sequence>
<keyword evidence="5" id="KW-0808">Transferase</keyword>
<evidence type="ECO:0000259" key="4">
    <source>
        <dbReference type="Pfam" id="PF08241"/>
    </source>
</evidence>
<evidence type="ECO:0000256" key="2">
    <source>
        <dbReference type="ARBA" id="ARBA00022803"/>
    </source>
</evidence>
<dbReference type="CDD" id="cd02440">
    <property type="entry name" value="AdoMet_MTases"/>
    <property type="match status" value="1"/>
</dbReference>
<dbReference type="InterPro" id="IPR019734">
    <property type="entry name" value="TPR_rpt"/>
</dbReference>
<feature type="repeat" description="TPR" evidence="3">
    <location>
        <begin position="83"/>
        <end position="116"/>
    </location>
</feature>
<protein>
    <submittedName>
        <fullName evidence="5">Methyltransferase</fullName>
    </submittedName>
</protein>
<organism evidence="5 6">
    <name type="scientific">Xanthomonas dyei</name>
    <dbReference type="NCBI Taxonomy" id="743699"/>
    <lineage>
        <taxon>Bacteria</taxon>
        <taxon>Pseudomonadati</taxon>
        <taxon>Pseudomonadota</taxon>
        <taxon>Gammaproteobacteria</taxon>
        <taxon>Lysobacterales</taxon>
        <taxon>Lysobacteraceae</taxon>
        <taxon>Xanthomonas</taxon>
    </lineage>
</organism>
<dbReference type="PANTHER" id="PTHR44943">
    <property type="entry name" value="CELLULOSE SYNTHASE OPERON PROTEIN C"/>
    <property type="match status" value="1"/>
</dbReference>
<dbReference type="EMBL" id="MDEE01000024">
    <property type="protein sequence ID" value="PPU55001.1"/>
    <property type="molecule type" value="Genomic_DNA"/>
</dbReference>
<evidence type="ECO:0000256" key="1">
    <source>
        <dbReference type="ARBA" id="ARBA00022737"/>
    </source>
</evidence>
<dbReference type="Pfam" id="PF13432">
    <property type="entry name" value="TPR_16"/>
    <property type="match status" value="2"/>
</dbReference>
<dbReference type="PROSITE" id="PS50005">
    <property type="entry name" value="TPR"/>
    <property type="match status" value="2"/>
</dbReference>
<dbReference type="SUPFAM" id="SSF53335">
    <property type="entry name" value="S-adenosyl-L-methionine-dependent methyltransferases"/>
    <property type="match status" value="1"/>
</dbReference>
<name>A0A2S7C0A6_9XANT</name>
<proteinExistence type="predicted"/>
<dbReference type="Gene3D" id="1.25.40.10">
    <property type="entry name" value="Tetratricopeptide repeat domain"/>
    <property type="match status" value="3"/>
</dbReference>
<dbReference type="InterPro" id="IPR029063">
    <property type="entry name" value="SAM-dependent_MTases_sf"/>
</dbReference>
<reference evidence="5 6" key="1">
    <citation type="submission" date="2016-08" db="EMBL/GenBank/DDBJ databases">
        <authorList>
            <person name="Seilhamer J.J."/>
        </authorList>
    </citation>
    <scope>NUCLEOTIDE SEQUENCE [LARGE SCALE GENOMIC DNA]</scope>
    <source>
        <strain evidence="5 6">CFBP7245</strain>
    </source>
</reference>